<evidence type="ECO:0000256" key="1">
    <source>
        <dbReference type="SAM" id="MobiDB-lite"/>
    </source>
</evidence>
<dbReference type="EMBL" id="DRLF01000049">
    <property type="protein sequence ID" value="HEC05458.1"/>
    <property type="molecule type" value="Genomic_DNA"/>
</dbReference>
<feature type="region of interest" description="Disordered" evidence="1">
    <location>
        <begin position="312"/>
        <end position="332"/>
    </location>
</feature>
<evidence type="ECO:0000313" key="2">
    <source>
        <dbReference type="EMBL" id="HEC05458.1"/>
    </source>
</evidence>
<sequence length="368" mass="43287">MNSEKHHTKSRMIWRRIARFIRRYKKALMVLAAVLFFVLVWPMNLLGMAPVRALSVTAQVVDAETGAPLQEVVVVATWPSVTGTLAGGPHHWGTIRRMETQTDEEGFFHLPSWVRIGFRNWISETDPEIYLYRAGYWPRTLKNDINKFDQIIIWPESWVSDWDGKVVKLEPMHWREWTKEEGEKQHKDDAYDAANGYLISILRLNNDDRIWPPNNCDWKRRPRDFLEGMRYQLRMMEMLLPNRRYKVVKRTPDELKKIEKDCGADPYQYLKRYGITDEEWYACCAETAEERAVWERREKRKKKRPRVTVLFRDKPTEKEQPSPRSTVINMQSFKVMPDGQLIPLDAGGDVGIESASLENTDKNSGKKE</sequence>
<name>A0A831RW37_9GAMM</name>
<feature type="region of interest" description="Disordered" evidence="1">
    <location>
        <begin position="344"/>
        <end position="368"/>
    </location>
</feature>
<dbReference type="AlphaFoldDB" id="A0A831RW37"/>
<gene>
    <name evidence="2" type="ORF">ENJ12_01275</name>
</gene>
<feature type="compositionally biased region" description="Basic and acidic residues" evidence="1">
    <location>
        <begin position="312"/>
        <end position="321"/>
    </location>
</feature>
<feature type="compositionally biased region" description="Basic and acidic residues" evidence="1">
    <location>
        <begin position="359"/>
        <end position="368"/>
    </location>
</feature>
<reference evidence="2" key="1">
    <citation type="journal article" date="2020" name="mSystems">
        <title>Genome- and Community-Level Interaction Insights into Carbon Utilization and Element Cycling Functions of Hydrothermarchaeota in Hydrothermal Sediment.</title>
        <authorList>
            <person name="Zhou Z."/>
            <person name="Liu Y."/>
            <person name="Xu W."/>
            <person name="Pan J."/>
            <person name="Luo Z.H."/>
            <person name="Li M."/>
        </authorList>
    </citation>
    <scope>NUCLEOTIDE SEQUENCE [LARGE SCALE GENOMIC DNA]</scope>
    <source>
        <strain evidence="2">HyVt-458</strain>
    </source>
</reference>
<comment type="caution">
    <text evidence="2">The sequence shown here is derived from an EMBL/GenBank/DDBJ whole genome shotgun (WGS) entry which is preliminary data.</text>
</comment>
<accession>A0A831RW37</accession>
<evidence type="ECO:0008006" key="3">
    <source>
        <dbReference type="Google" id="ProtNLM"/>
    </source>
</evidence>
<dbReference type="Proteomes" id="UP000886339">
    <property type="component" value="Unassembled WGS sequence"/>
</dbReference>
<feature type="compositionally biased region" description="Polar residues" evidence="1">
    <location>
        <begin position="322"/>
        <end position="332"/>
    </location>
</feature>
<organism evidence="2">
    <name type="scientific">Thiolapillus brandeum</name>
    <dbReference type="NCBI Taxonomy" id="1076588"/>
    <lineage>
        <taxon>Bacteria</taxon>
        <taxon>Pseudomonadati</taxon>
        <taxon>Pseudomonadota</taxon>
        <taxon>Gammaproteobacteria</taxon>
        <taxon>Chromatiales</taxon>
        <taxon>Sedimenticolaceae</taxon>
        <taxon>Thiolapillus</taxon>
    </lineage>
</organism>
<protein>
    <recommendedName>
        <fullName evidence="3">Carboxypeptidase regulatory-like domain-containing protein</fullName>
    </recommendedName>
</protein>
<proteinExistence type="predicted"/>